<proteinExistence type="predicted"/>
<keyword evidence="2" id="KW-1185">Reference proteome</keyword>
<organism evidence="1 2">
    <name type="scientific">Leptosia nina</name>
    <dbReference type="NCBI Taxonomy" id="320188"/>
    <lineage>
        <taxon>Eukaryota</taxon>
        <taxon>Metazoa</taxon>
        <taxon>Ecdysozoa</taxon>
        <taxon>Arthropoda</taxon>
        <taxon>Hexapoda</taxon>
        <taxon>Insecta</taxon>
        <taxon>Pterygota</taxon>
        <taxon>Neoptera</taxon>
        <taxon>Endopterygota</taxon>
        <taxon>Lepidoptera</taxon>
        <taxon>Glossata</taxon>
        <taxon>Ditrysia</taxon>
        <taxon>Papilionoidea</taxon>
        <taxon>Pieridae</taxon>
        <taxon>Pierinae</taxon>
        <taxon>Leptosia</taxon>
    </lineage>
</organism>
<gene>
    <name evidence="1" type="ORF">LNINA_LOCUS9047</name>
</gene>
<sequence>MLCTKFTPTRYQNLLALISFALVQIHCIKTVLAAFRKIEDKTRYIARSHTVTRSSFRKRDQTAVHSAQCIMQSRGGRLGKRLGITPEEHRLDSLKSFHFKSSKNAILRISRLNISGTTCNRSDDSISLQFLA</sequence>
<evidence type="ECO:0000313" key="2">
    <source>
        <dbReference type="Proteomes" id="UP001497472"/>
    </source>
</evidence>
<comment type="caution">
    <text evidence="1">The sequence shown here is derived from an EMBL/GenBank/DDBJ whole genome shotgun (WGS) entry which is preliminary data.</text>
</comment>
<evidence type="ECO:0000313" key="1">
    <source>
        <dbReference type="EMBL" id="CAK1549773.1"/>
    </source>
</evidence>
<evidence type="ECO:0008006" key="3">
    <source>
        <dbReference type="Google" id="ProtNLM"/>
    </source>
</evidence>
<dbReference type="AlphaFoldDB" id="A0AAV1JK54"/>
<dbReference type="Proteomes" id="UP001497472">
    <property type="component" value="Unassembled WGS sequence"/>
</dbReference>
<protein>
    <recommendedName>
        <fullName evidence="3">Secreted protein</fullName>
    </recommendedName>
</protein>
<dbReference type="EMBL" id="CAVLEF010000040">
    <property type="protein sequence ID" value="CAK1549773.1"/>
    <property type="molecule type" value="Genomic_DNA"/>
</dbReference>
<reference evidence="1 2" key="1">
    <citation type="submission" date="2023-11" db="EMBL/GenBank/DDBJ databases">
        <authorList>
            <person name="Okamura Y."/>
        </authorList>
    </citation>
    <scope>NUCLEOTIDE SEQUENCE [LARGE SCALE GENOMIC DNA]</scope>
</reference>
<accession>A0AAV1JK54</accession>
<name>A0AAV1JK54_9NEOP</name>